<name>A0A6L6GA45_STRUB</name>
<dbReference type="GO" id="GO:0006260">
    <property type="term" value="P:DNA replication"/>
    <property type="evidence" value="ECO:0007669"/>
    <property type="project" value="InterPro"/>
</dbReference>
<dbReference type="PANTHER" id="PTHR33392:SF6">
    <property type="entry name" value="POLYISOPRENYL-TEICHOIC ACID--PEPTIDOGLYCAN TEICHOIC ACID TRANSFERASE TAGU"/>
    <property type="match status" value="1"/>
</dbReference>
<dbReference type="Gene3D" id="3.40.630.190">
    <property type="entry name" value="LCP protein"/>
    <property type="match status" value="1"/>
</dbReference>
<comment type="caution">
    <text evidence="4">The sequence shown here is derived from an EMBL/GenBank/DDBJ whole genome shotgun (WGS) entry which is preliminary data.</text>
</comment>
<dbReference type="InterPro" id="IPR004474">
    <property type="entry name" value="LytR_CpsA_psr"/>
</dbReference>
<dbReference type="Gene3D" id="3.40.190.10">
    <property type="entry name" value="Periplasmic binding protein-like II"/>
    <property type="match status" value="1"/>
</dbReference>
<evidence type="ECO:0000256" key="1">
    <source>
        <dbReference type="ARBA" id="ARBA00006068"/>
    </source>
</evidence>
<gene>
    <name evidence="4" type="ORF">GKS16_06975</name>
</gene>
<evidence type="ECO:0000259" key="2">
    <source>
        <dbReference type="Pfam" id="PF02916"/>
    </source>
</evidence>
<dbReference type="SUPFAM" id="SSF53850">
    <property type="entry name" value="Periplasmic binding protein-like II"/>
    <property type="match status" value="1"/>
</dbReference>
<evidence type="ECO:0000259" key="3">
    <source>
        <dbReference type="Pfam" id="PF03816"/>
    </source>
</evidence>
<sequence length="488" mass="53431">MISGLRSKKSSKNKKSSSFTIINLALLTLFALLALIVSFMMYSYNFLAFHHLNMIVALGLLVVFIVSLILIILKKAKLLTMIGLILANMSLAVTLFAFKSTIDFTGQMNKTASFSEVEMSVIAAKDSPIASIQDLKSVEAPMKMDASNIEALLKQAKAEKKVDLETVDVDSYQKAYENLLSGSSQAMVINSAYSSLIEQNDPDYAAKVKTLYSYKVKKDIKTQEKISNKDGVYNIYVSGIDTYGPISTVSRSDVNIIITLNMNTHKVLLTTTPRDSYVKIPDGGGNQYDKLTHAGIYGVETSMKTLSNLYDITIDHYARINFTSFINLIDQLGGIEVENTRAFSANGMDFPAGTISLNSQQALVFVRERHALEGGDNDRGKNQEKVIAAIINKLSSIKSPSQFSAIMTGLQSSVQTDMTLDQMMAIVNTQLEDSKAFTITSQDVTGTGSTGELPSYAMPGSALYMYQLDESSVNQAKEAIKAVMEESK</sequence>
<feature type="domain" description="DNA polymerase processivity factor" evidence="2">
    <location>
        <begin position="74"/>
        <end position="188"/>
    </location>
</feature>
<dbReference type="EMBL" id="WLXI01000047">
    <property type="protein sequence ID" value="MTD02010.1"/>
    <property type="molecule type" value="Genomic_DNA"/>
</dbReference>
<dbReference type="InterPro" id="IPR004190">
    <property type="entry name" value="DNA_pol_proc_fac"/>
</dbReference>
<dbReference type="Pfam" id="PF03816">
    <property type="entry name" value="LytR_cpsA_psr"/>
    <property type="match status" value="1"/>
</dbReference>
<proteinExistence type="inferred from homology"/>
<feature type="domain" description="Cell envelope-related transcriptional attenuator" evidence="3">
    <location>
        <begin position="251"/>
        <end position="395"/>
    </location>
</feature>
<evidence type="ECO:0000313" key="4">
    <source>
        <dbReference type="EMBL" id="MTD02010.1"/>
    </source>
</evidence>
<dbReference type="AlphaFoldDB" id="A0A6L6GA45"/>
<evidence type="ECO:0000313" key="5">
    <source>
        <dbReference type="Proteomes" id="UP000483839"/>
    </source>
</evidence>
<dbReference type="InterPro" id="IPR050922">
    <property type="entry name" value="LytR/CpsA/Psr_CW_biosynth"/>
</dbReference>
<dbReference type="PANTHER" id="PTHR33392">
    <property type="entry name" value="POLYISOPRENYL-TEICHOIC ACID--PEPTIDOGLYCAN TEICHOIC ACID TRANSFERASE TAGU"/>
    <property type="match status" value="1"/>
</dbReference>
<dbReference type="NCBIfam" id="TIGR00350">
    <property type="entry name" value="lytR_cpsA_psr"/>
    <property type="match status" value="1"/>
</dbReference>
<reference evidence="4 5" key="1">
    <citation type="submission" date="2019-11" db="EMBL/GenBank/DDBJ databases">
        <title>Streptococcus uberis isolated from clinical mastitis cases on a southeastern Queensland dairy.</title>
        <authorList>
            <person name="Workentine M.L."/>
            <person name="Price R."/>
            <person name="Olchowy T."/>
        </authorList>
    </citation>
    <scope>NUCLEOTIDE SEQUENCE [LARGE SCALE GENOMIC DNA]</scope>
    <source>
        <strain evidence="4 5">OLC4459-A17</strain>
    </source>
</reference>
<comment type="similarity">
    <text evidence="1">Belongs to the LytR/CpsA/Psr (LCP) family.</text>
</comment>
<dbReference type="RefSeq" id="WP_154617611.1">
    <property type="nucleotide sequence ID" value="NZ_JADFAY010000014.1"/>
</dbReference>
<organism evidence="4 5">
    <name type="scientific">Streptococcus uberis</name>
    <dbReference type="NCBI Taxonomy" id="1349"/>
    <lineage>
        <taxon>Bacteria</taxon>
        <taxon>Bacillati</taxon>
        <taxon>Bacillota</taxon>
        <taxon>Bacilli</taxon>
        <taxon>Lactobacillales</taxon>
        <taxon>Streptococcaceae</taxon>
        <taxon>Streptococcus</taxon>
    </lineage>
</organism>
<dbReference type="Proteomes" id="UP000483839">
    <property type="component" value="Unassembled WGS sequence"/>
</dbReference>
<protein>
    <submittedName>
        <fullName evidence="4">LytR family transcriptional regulator</fullName>
    </submittedName>
</protein>
<dbReference type="Pfam" id="PF02916">
    <property type="entry name" value="DNA_PPF"/>
    <property type="match status" value="1"/>
</dbReference>
<accession>A0A6L6GA45</accession>